<dbReference type="Pfam" id="PF03466">
    <property type="entry name" value="LysR_substrate"/>
    <property type="match status" value="1"/>
</dbReference>
<dbReference type="PRINTS" id="PR00039">
    <property type="entry name" value="HTHLYSR"/>
</dbReference>
<dbReference type="FunFam" id="1.10.10.10:FF:000001">
    <property type="entry name" value="LysR family transcriptional regulator"/>
    <property type="match status" value="1"/>
</dbReference>
<reference evidence="6 7" key="1">
    <citation type="submission" date="2011-08" db="EMBL/GenBank/DDBJ databases">
        <title>The Genome Sequence of Clostridium orbiscindens 1_3_50AFAA.</title>
        <authorList>
            <consortium name="The Broad Institute Genome Sequencing Platform"/>
            <person name="Earl A."/>
            <person name="Ward D."/>
            <person name="Feldgarden M."/>
            <person name="Gevers D."/>
            <person name="Daigneault M."/>
            <person name="Strauss J."/>
            <person name="Allen-Vercoe E."/>
            <person name="Young S.K."/>
            <person name="Zeng Q."/>
            <person name="Gargeya S."/>
            <person name="Fitzgerald M."/>
            <person name="Haas B."/>
            <person name="Abouelleil A."/>
            <person name="Alvarado L."/>
            <person name="Arachchi H.M."/>
            <person name="Berlin A."/>
            <person name="Brown A."/>
            <person name="Chapman S.B."/>
            <person name="Chen Z."/>
            <person name="Dunbar C."/>
            <person name="Freedman E."/>
            <person name="Gearin G."/>
            <person name="Gellesch M."/>
            <person name="Goldberg J."/>
            <person name="Griggs A."/>
            <person name="Gujja S."/>
            <person name="Heiman D."/>
            <person name="Howarth C."/>
            <person name="Larson L."/>
            <person name="Lui A."/>
            <person name="MacDonald P.J.P."/>
            <person name="Montmayeur A."/>
            <person name="Murphy C."/>
            <person name="Neiman D."/>
            <person name="Pearson M."/>
            <person name="Priest M."/>
            <person name="Roberts A."/>
            <person name="Saif S."/>
            <person name="Shea T."/>
            <person name="Shenoy N."/>
            <person name="Sisk P."/>
            <person name="Stolte C."/>
            <person name="Sykes S."/>
            <person name="Wortman J."/>
            <person name="Nusbaum C."/>
            <person name="Birren B."/>
        </authorList>
    </citation>
    <scope>NUCLEOTIDE SEQUENCE [LARGE SCALE GENOMIC DNA]</scope>
    <source>
        <strain evidence="6 7">1_3_50AFAA</strain>
    </source>
</reference>
<dbReference type="AlphaFoldDB" id="A0A096B4N1"/>
<dbReference type="GeneID" id="63971407"/>
<gene>
    <name evidence="6" type="ORF">HMPREF9460_03208</name>
</gene>
<dbReference type="PANTHER" id="PTHR30126">
    <property type="entry name" value="HTH-TYPE TRANSCRIPTIONAL REGULATOR"/>
    <property type="match status" value="1"/>
</dbReference>
<accession>A0A096B4N1</accession>
<evidence type="ECO:0000313" key="6">
    <source>
        <dbReference type="EMBL" id="KGF54020.1"/>
    </source>
</evidence>
<dbReference type="SUPFAM" id="SSF53850">
    <property type="entry name" value="Periplasmic binding protein-like II"/>
    <property type="match status" value="1"/>
</dbReference>
<comment type="similarity">
    <text evidence="1">Belongs to the LysR transcriptional regulatory family.</text>
</comment>
<dbReference type="PANTHER" id="PTHR30126:SF40">
    <property type="entry name" value="HTH-TYPE TRANSCRIPTIONAL REGULATOR GLTR"/>
    <property type="match status" value="1"/>
</dbReference>
<keyword evidence="7" id="KW-1185">Reference proteome</keyword>
<dbReference type="InterPro" id="IPR000847">
    <property type="entry name" value="LysR_HTH_N"/>
</dbReference>
<dbReference type="Gene3D" id="3.40.190.10">
    <property type="entry name" value="Periplasmic binding protein-like II"/>
    <property type="match status" value="2"/>
</dbReference>
<dbReference type="Pfam" id="PF00126">
    <property type="entry name" value="HTH_1"/>
    <property type="match status" value="1"/>
</dbReference>
<sequence>MRIEQLIAFDKVVQHSSFTKAANELYTTQPSVSKMIDALEDELGHQLLRRTSRGIELTAYGKWVYGDVKIILQMVNGWQESTPLEEVPREVHIQSTTTMCNFLSAGFIPCLKDRHPDINLLLHECRRSEIIHKMEENGVHIGLLPIRKENQADSTATLERIRKNGWDCCEVIEDPEYLFLGSGHPLALTGEITPQMLAQVPLGTYSHVNDDNWLLFGHYFSGEAGFRCHSKDAILQYVAQNRCAAIFPRFTSQYEYFVSQGAVQPVMVHGLDFGHATFLLVHQSGKSLLREEQSVVCALKRYFKDCTCK</sequence>
<dbReference type="InterPro" id="IPR036388">
    <property type="entry name" value="WH-like_DNA-bd_sf"/>
</dbReference>
<dbReference type="Gene3D" id="1.10.10.10">
    <property type="entry name" value="Winged helix-like DNA-binding domain superfamily/Winged helix DNA-binding domain"/>
    <property type="match status" value="1"/>
</dbReference>
<evidence type="ECO:0000256" key="1">
    <source>
        <dbReference type="ARBA" id="ARBA00009437"/>
    </source>
</evidence>
<keyword evidence="4" id="KW-0804">Transcription</keyword>
<dbReference type="EMBL" id="ADLO01000098">
    <property type="protein sequence ID" value="KGF54020.1"/>
    <property type="molecule type" value="Genomic_DNA"/>
</dbReference>
<dbReference type="HOGENOM" id="CLU_899277_0_0_9"/>
<organism evidence="6 7">
    <name type="scientific">Flavonifractor plautii 1_3_50AFAA</name>
    <dbReference type="NCBI Taxonomy" id="742738"/>
    <lineage>
        <taxon>Bacteria</taxon>
        <taxon>Bacillati</taxon>
        <taxon>Bacillota</taxon>
        <taxon>Clostridia</taxon>
        <taxon>Eubacteriales</taxon>
        <taxon>Oscillospiraceae</taxon>
        <taxon>Flavonifractor</taxon>
    </lineage>
</organism>
<keyword evidence="2" id="KW-0805">Transcription regulation</keyword>
<keyword evidence="3" id="KW-0238">DNA-binding</keyword>
<dbReference type="RefSeq" id="WP_007489225.1">
    <property type="nucleotide sequence ID" value="NZ_KN174165.1"/>
</dbReference>
<evidence type="ECO:0000313" key="7">
    <source>
        <dbReference type="Proteomes" id="UP000029585"/>
    </source>
</evidence>
<feature type="domain" description="HTH lysR-type" evidence="5">
    <location>
        <begin position="1"/>
        <end position="58"/>
    </location>
</feature>
<evidence type="ECO:0000256" key="4">
    <source>
        <dbReference type="ARBA" id="ARBA00023163"/>
    </source>
</evidence>
<dbReference type="GO" id="GO:0003700">
    <property type="term" value="F:DNA-binding transcription factor activity"/>
    <property type="evidence" value="ECO:0007669"/>
    <property type="project" value="InterPro"/>
</dbReference>
<dbReference type="Proteomes" id="UP000029585">
    <property type="component" value="Unassembled WGS sequence"/>
</dbReference>
<dbReference type="GO" id="GO:0000976">
    <property type="term" value="F:transcription cis-regulatory region binding"/>
    <property type="evidence" value="ECO:0007669"/>
    <property type="project" value="TreeGrafter"/>
</dbReference>
<dbReference type="InterPro" id="IPR005119">
    <property type="entry name" value="LysR_subst-bd"/>
</dbReference>
<dbReference type="SUPFAM" id="SSF46785">
    <property type="entry name" value="Winged helix' DNA-binding domain"/>
    <property type="match status" value="1"/>
</dbReference>
<dbReference type="InterPro" id="IPR036390">
    <property type="entry name" value="WH_DNA-bd_sf"/>
</dbReference>
<evidence type="ECO:0000259" key="5">
    <source>
        <dbReference type="PROSITE" id="PS50931"/>
    </source>
</evidence>
<dbReference type="PATRIC" id="fig|742738.3.peg.3300"/>
<evidence type="ECO:0000256" key="2">
    <source>
        <dbReference type="ARBA" id="ARBA00023015"/>
    </source>
</evidence>
<comment type="caution">
    <text evidence="6">The sequence shown here is derived from an EMBL/GenBank/DDBJ whole genome shotgun (WGS) entry which is preliminary data.</text>
</comment>
<evidence type="ECO:0000256" key="3">
    <source>
        <dbReference type="ARBA" id="ARBA00023125"/>
    </source>
</evidence>
<dbReference type="PROSITE" id="PS50931">
    <property type="entry name" value="HTH_LYSR"/>
    <property type="match status" value="1"/>
</dbReference>
<protein>
    <recommendedName>
        <fullName evidence="5">HTH lysR-type domain-containing protein</fullName>
    </recommendedName>
</protein>
<dbReference type="CDD" id="cd05466">
    <property type="entry name" value="PBP2_LTTR_substrate"/>
    <property type="match status" value="1"/>
</dbReference>
<proteinExistence type="inferred from homology"/>
<name>A0A096B4N1_FLAPL</name>
<dbReference type="eggNOG" id="COG0583">
    <property type="taxonomic scope" value="Bacteria"/>
</dbReference>